<evidence type="ECO:0000313" key="2">
    <source>
        <dbReference type="WBParaSite" id="nRc.2.0.1.t25049-RA"/>
    </source>
</evidence>
<accession>A0A915JFT7</accession>
<proteinExistence type="predicted"/>
<name>A0A915JFT7_ROMCU</name>
<dbReference type="AlphaFoldDB" id="A0A915JFT7"/>
<reference evidence="2" key="1">
    <citation type="submission" date="2022-11" db="UniProtKB">
        <authorList>
            <consortium name="WormBaseParasite"/>
        </authorList>
    </citation>
    <scope>IDENTIFICATION</scope>
</reference>
<keyword evidence="1" id="KW-1185">Reference proteome</keyword>
<dbReference type="WBParaSite" id="nRc.2.0.1.t25049-RA">
    <property type="protein sequence ID" value="nRc.2.0.1.t25049-RA"/>
    <property type="gene ID" value="nRc.2.0.1.g25049"/>
</dbReference>
<dbReference type="Proteomes" id="UP000887565">
    <property type="component" value="Unplaced"/>
</dbReference>
<sequence length="201" mass="23682">MQIKSKCWENFYGRQQNKQECYKKDDNRKSGIFIVRLLRYIARQVYRQFIRSFLPFGESRFFISTKEKMTDENGRAPKENDVNFEGKTGNFEQISENLDPNNRNVEQKVETSEQKFDHSEQNVEKSEQIVIPEIENEMQPTVADTDREVVENINTTIVDPAPPENRLQSATVWTRKDIKEFKELIKKEQPGNMLKIDRLAG</sequence>
<organism evidence="1 2">
    <name type="scientific">Romanomermis culicivorax</name>
    <name type="common">Nematode worm</name>
    <dbReference type="NCBI Taxonomy" id="13658"/>
    <lineage>
        <taxon>Eukaryota</taxon>
        <taxon>Metazoa</taxon>
        <taxon>Ecdysozoa</taxon>
        <taxon>Nematoda</taxon>
        <taxon>Enoplea</taxon>
        <taxon>Dorylaimia</taxon>
        <taxon>Mermithida</taxon>
        <taxon>Mermithoidea</taxon>
        <taxon>Mermithidae</taxon>
        <taxon>Romanomermis</taxon>
    </lineage>
</organism>
<evidence type="ECO:0000313" key="1">
    <source>
        <dbReference type="Proteomes" id="UP000887565"/>
    </source>
</evidence>
<protein>
    <submittedName>
        <fullName evidence="2">Uncharacterized protein</fullName>
    </submittedName>
</protein>